<keyword evidence="2" id="KW-1185">Reference proteome</keyword>
<dbReference type="Proteomes" id="UP000789920">
    <property type="component" value="Unassembled WGS sequence"/>
</dbReference>
<gene>
    <name evidence="1" type="ORF">RPERSI_LOCUS869</name>
</gene>
<dbReference type="EMBL" id="CAJVQC010000705">
    <property type="protein sequence ID" value="CAG8478277.1"/>
    <property type="molecule type" value="Genomic_DNA"/>
</dbReference>
<sequence>MMILLVNRQKKYILKIQEQQSGESSNILINTEALSNILLDNEVPNNILLDIGVQTQEDEDILRSKYIGHSVIVLAFICLYYRLLQLSEEQF</sequence>
<accession>A0ACA9KK15</accession>
<comment type="caution">
    <text evidence="1">The sequence shown here is derived from an EMBL/GenBank/DDBJ whole genome shotgun (WGS) entry which is preliminary data.</text>
</comment>
<proteinExistence type="predicted"/>
<evidence type="ECO:0000313" key="2">
    <source>
        <dbReference type="Proteomes" id="UP000789920"/>
    </source>
</evidence>
<evidence type="ECO:0000313" key="1">
    <source>
        <dbReference type="EMBL" id="CAG8478277.1"/>
    </source>
</evidence>
<name>A0ACA9KK15_9GLOM</name>
<reference evidence="1" key="1">
    <citation type="submission" date="2021-06" db="EMBL/GenBank/DDBJ databases">
        <authorList>
            <person name="Kallberg Y."/>
            <person name="Tangrot J."/>
            <person name="Rosling A."/>
        </authorList>
    </citation>
    <scope>NUCLEOTIDE SEQUENCE</scope>
    <source>
        <strain evidence="1">MA461A</strain>
    </source>
</reference>
<organism evidence="1 2">
    <name type="scientific">Racocetra persica</name>
    <dbReference type="NCBI Taxonomy" id="160502"/>
    <lineage>
        <taxon>Eukaryota</taxon>
        <taxon>Fungi</taxon>
        <taxon>Fungi incertae sedis</taxon>
        <taxon>Mucoromycota</taxon>
        <taxon>Glomeromycotina</taxon>
        <taxon>Glomeromycetes</taxon>
        <taxon>Diversisporales</taxon>
        <taxon>Gigasporaceae</taxon>
        <taxon>Racocetra</taxon>
    </lineage>
</organism>
<protein>
    <submittedName>
        <fullName evidence="1">19019_t:CDS:1</fullName>
    </submittedName>
</protein>